<dbReference type="AlphaFoldDB" id="A0A644WWF5"/>
<dbReference type="GO" id="GO:0003700">
    <property type="term" value="F:DNA-binding transcription factor activity"/>
    <property type="evidence" value="ECO:0007669"/>
    <property type="project" value="InterPro"/>
</dbReference>
<evidence type="ECO:0000256" key="1">
    <source>
        <dbReference type="ARBA" id="ARBA00023015"/>
    </source>
</evidence>
<dbReference type="Pfam" id="PF12833">
    <property type="entry name" value="HTH_18"/>
    <property type="match status" value="1"/>
</dbReference>
<dbReference type="SUPFAM" id="SSF46689">
    <property type="entry name" value="Homeodomain-like"/>
    <property type="match status" value="2"/>
</dbReference>
<evidence type="ECO:0000256" key="2">
    <source>
        <dbReference type="ARBA" id="ARBA00023125"/>
    </source>
</evidence>
<organism evidence="5">
    <name type="scientific">bioreactor metagenome</name>
    <dbReference type="NCBI Taxonomy" id="1076179"/>
    <lineage>
        <taxon>unclassified sequences</taxon>
        <taxon>metagenomes</taxon>
        <taxon>ecological metagenomes</taxon>
    </lineage>
</organism>
<dbReference type="InterPro" id="IPR009057">
    <property type="entry name" value="Homeodomain-like_sf"/>
</dbReference>
<dbReference type="PANTHER" id="PTHR43280:SF2">
    <property type="entry name" value="HTH-TYPE TRANSCRIPTIONAL REGULATOR EXSA"/>
    <property type="match status" value="1"/>
</dbReference>
<dbReference type="InterPro" id="IPR014710">
    <property type="entry name" value="RmlC-like_jellyroll"/>
</dbReference>
<dbReference type="PANTHER" id="PTHR43280">
    <property type="entry name" value="ARAC-FAMILY TRANSCRIPTIONAL REGULATOR"/>
    <property type="match status" value="1"/>
</dbReference>
<keyword evidence="1" id="KW-0805">Transcription regulation</keyword>
<dbReference type="InterPro" id="IPR018060">
    <property type="entry name" value="HTH_AraC"/>
</dbReference>
<proteinExistence type="predicted"/>
<protein>
    <submittedName>
        <fullName evidence="5">HTH-type transcriptional activator RhaR</fullName>
    </submittedName>
</protein>
<dbReference type="Gene3D" id="1.10.10.60">
    <property type="entry name" value="Homeodomain-like"/>
    <property type="match status" value="2"/>
</dbReference>
<comment type="caution">
    <text evidence="5">The sequence shown here is derived from an EMBL/GenBank/DDBJ whole genome shotgun (WGS) entry which is preliminary data.</text>
</comment>
<evidence type="ECO:0000313" key="5">
    <source>
        <dbReference type="EMBL" id="MPM06393.1"/>
    </source>
</evidence>
<dbReference type="Gene3D" id="2.60.120.10">
    <property type="entry name" value="Jelly Rolls"/>
    <property type="match status" value="1"/>
</dbReference>
<feature type="domain" description="HTH araC/xylS-type" evidence="4">
    <location>
        <begin position="166"/>
        <end position="263"/>
    </location>
</feature>
<dbReference type="EMBL" id="VSSQ01001224">
    <property type="protein sequence ID" value="MPM06393.1"/>
    <property type="molecule type" value="Genomic_DNA"/>
</dbReference>
<keyword evidence="3" id="KW-0804">Transcription</keyword>
<sequence>MDLSYRVYRCQRDQKPESHFHENYEILLALNNDGTFFVREKSYQLQYGTAFILNQFEIHHCFCTGPQDYDRYIIQFSGETLADVSTRHTDLISLFNNSPLTVSFPAETLQEMLSILNRLASPPSDSFGEDIHRNICFERLLLIIAQAIKNCISIPLLEFNRTDRLDSILKYIHANFNKQISLDTITKEFFLSKSRVNQIFRSATGFSIGDYIITYRITRACKLLKQGVPAQEVSKMVGFKGYTHFMRTFKKKTGFSPGEFIKG</sequence>
<dbReference type="SMART" id="SM00342">
    <property type="entry name" value="HTH_ARAC"/>
    <property type="match status" value="1"/>
</dbReference>
<evidence type="ECO:0000259" key="4">
    <source>
        <dbReference type="PROSITE" id="PS01124"/>
    </source>
</evidence>
<keyword evidence="2" id="KW-0238">DNA-binding</keyword>
<dbReference type="GO" id="GO:0043565">
    <property type="term" value="F:sequence-specific DNA binding"/>
    <property type="evidence" value="ECO:0007669"/>
    <property type="project" value="InterPro"/>
</dbReference>
<reference evidence="5" key="1">
    <citation type="submission" date="2019-08" db="EMBL/GenBank/DDBJ databases">
        <authorList>
            <person name="Kucharzyk K."/>
            <person name="Murdoch R.W."/>
            <person name="Higgins S."/>
            <person name="Loffler F."/>
        </authorList>
    </citation>
    <scope>NUCLEOTIDE SEQUENCE</scope>
</reference>
<dbReference type="InterPro" id="IPR037923">
    <property type="entry name" value="HTH-like"/>
</dbReference>
<accession>A0A644WWF5</accession>
<evidence type="ECO:0000256" key="3">
    <source>
        <dbReference type="ARBA" id="ARBA00023163"/>
    </source>
</evidence>
<dbReference type="SUPFAM" id="SSF51215">
    <property type="entry name" value="Regulatory protein AraC"/>
    <property type="match status" value="1"/>
</dbReference>
<dbReference type="PROSITE" id="PS01124">
    <property type="entry name" value="HTH_ARAC_FAMILY_2"/>
    <property type="match status" value="1"/>
</dbReference>
<dbReference type="InterPro" id="IPR003313">
    <property type="entry name" value="AraC-bd"/>
</dbReference>
<gene>
    <name evidence="5" type="primary">rhaR_44</name>
    <name evidence="5" type="ORF">SDC9_52692</name>
</gene>
<dbReference type="Pfam" id="PF02311">
    <property type="entry name" value="AraC_binding"/>
    <property type="match status" value="1"/>
</dbReference>
<name>A0A644WWF5_9ZZZZ</name>